<dbReference type="Proteomes" id="UP000316621">
    <property type="component" value="Chromosome 6"/>
</dbReference>
<reference evidence="1 2" key="1">
    <citation type="journal article" date="2018" name="Science">
        <title>The opium poppy genome and morphinan production.</title>
        <authorList>
            <person name="Guo L."/>
            <person name="Winzer T."/>
            <person name="Yang X."/>
            <person name="Li Y."/>
            <person name="Ning Z."/>
            <person name="He Z."/>
            <person name="Teodor R."/>
            <person name="Lu Y."/>
            <person name="Bowser T.A."/>
            <person name="Graham I.A."/>
            <person name="Ye K."/>
        </authorList>
    </citation>
    <scope>NUCLEOTIDE SEQUENCE [LARGE SCALE GENOMIC DNA]</scope>
    <source>
        <strain evidence="2">cv. HN1</strain>
        <tissue evidence="1">Leaves</tissue>
    </source>
</reference>
<organism evidence="1 2">
    <name type="scientific">Papaver somniferum</name>
    <name type="common">Opium poppy</name>
    <dbReference type="NCBI Taxonomy" id="3469"/>
    <lineage>
        <taxon>Eukaryota</taxon>
        <taxon>Viridiplantae</taxon>
        <taxon>Streptophyta</taxon>
        <taxon>Embryophyta</taxon>
        <taxon>Tracheophyta</taxon>
        <taxon>Spermatophyta</taxon>
        <taxon>Magnoliopsida</taxon>
        <taxon>Ranunculales</taxon>
        <taxon>Papaveraceae</taxon>
        <taxon>Papaveroideae</taxon>
        <taxon>Papaver</taxon>
    </lineage>
</organism>
<evidence type="ECO:0000313" key="2">
    <source>
        <dbReference type="Proteomes" id="UP000316621"/>
    </source>
</evidence>
<proteinExistence type="predicted"/>
<dbReference type="Gramene" id="RZC67960">
    <property type="protein sequence ID" value="RZC67960"/>
    <property type="gene ID" value="C5167_011652"/>
</dbReference>
<evidence type="ECO:0000313" key="1">
    <source>
        <dbReference type="EMBL" id="RZC67960.1"/>
    </source>
</evidence>
<dbReference type="STRING" id="3469.A0A4Y7K6J3"/>
<dbReference type="EMBL" id="CM010720">
    <property type="protein sequence ID" value="RZC67960.1"/>
    <property type="molecule type" value="Genomic_DNA"/>
</dbReference>
<name>A0A4Y7K6J3_PAPSO</name>
<accession>A0A4Y7K6J3</accession>
<protein>
    <submittedName>
        <fullName evidence="1">Uncharacterized protein</fullName>
    </submittedName>
</protein>
<dbReference type="AlphaFoldDB" id="A0A4Y7K6J3"/>
<keyword evidence="2" id="KW-1185">Reference proteome</keyword>
<gene>
    <name evidence="1" type="ORF">C5167_011652</name>
</gene>
<sequence>MEGDDMVDSGAAVTARVDPNLGILINAANQEKVKVARGKAKSPIVAGLIFPVDFEKDEIAEVFGLGKGRTDLLGYSTLCCKLWETSNRTNIPTSIIKFQMLRVLMTDLVGVENPQDGVQVVHLYNRKKQVATSFPAATYLKVLCDIFVDSKIFKTGEKTIKLPSNSPAVTAVMLVTTYNIEETSIFDMENKVSILVRVPGIGLAYTDLATGVPAVFGRFVAEILPALQQDLARYKRAWHVPVHCQVEYYLLPAAVKPS</sequence>